<dbReference type="InterPro" id="IPR032719">
    <property type="entry name" value="WbsX"/>
</dbReference>
<dbReference type="EMBL" id="JBIGHX010000002">
    <property type="protein sequence ID" value="MFG6461607.1"/>
    <property type="molecule type" value="Genomic_DNA"/>
</dbReference>
<dbReference type="PANTHER" id="PTHR41244:SF1">
    <property type="entry name" value="GLYCOSYLTRANSFERASE"/>
    <property type="match status" value="1"/>
</dbReference>
<accession>A0ABW7GI20</accession>
<dbReference type="PANTHER" id="PTHR41244">
    <property type="entry name" value="RHAMNAN SYNTHESIS F"/>
    <property type="match status" value="1"/>
</dbReference>
<evidence type="ECO:0000313" key="2">
    <source>
        <dbReference type="Proteomes" id="UP001606302"/>
    </source>
</evidence>
<proteinExistence type="predicted"/>
<dbReference type="Gene3D" id="3.20.20.80">
    <property type="entry name" value="Glycosidases"/>
    <property type="match status" value="1"/>
</dbReference>
<protein>
    <submittedName>
        <fullName evidence="1">Glycoside hydrolase family 99-like domain-containing protein</fullName>
    </submittedName>
</protein>
<organism evidence="1 2">
    <name type="scientific">Pelomonas lactea</name>
    <dbReference type="NCBI Taxonomy" id="3299030"/>
    <lineage>
        <taxon>Bacteria</taxon>
        <taxon>Pseudomonadati</taxon>
        <taxon>Pseudomonadota</taxon>
        <taxon>Betaproteobacteria</taxon>
        <taxon>Burkholderiales</taxon>
        <taxon>Sphaerotilaceae</taxon>
        <taxon>Roseateles</taxon>
    </lineage>
</organism>
<comment type="caution">
    <text evidence="1">The sequence shown here is derived from an EMBL/GenBank/DDBJ whole genome shotgun (WGS) entry which is preliminary data.</text>
</comment>
<dbReference type="Pfam" id="PF14307">
    <property type="entry name" value="Glyco_tran_WbsX"/>
    <property type="match status" value="1"/>
</dbReference>
<name>A0ABW7GI20_9BURK</name>
<dbReference type="CDD" id="cd11579">
    <property type="entry name" value="Glyco_tran_WbsX"/>
    <property type="match status" value="1"/>
</dbReference>
<dbReference type="Proteomes" id="UP001606302">
    <property type="component" value="Unassembled WGS sequence"/>
</dbReference>
<sequence length="357" mass="41222">MTAPKAIALYLPQYHPIPENDAWWEPGFTEWTNVTKARPLYRGHKQPYLPSELGFYDLRLPEARAAQAALARDYGVHGFCYYHYWFGNGKRLLQRPFEEVLASGEPDFPFMLCWANQTWSGVWHGLDKRILAEQTYPGADDDRRHFDTLLPAFRDPRYIRVDGKPVFMLYAPQDMPDVRAFTARWRQMAHDAGLEGLYLLAQHADPHWDCVAHGFDAFVLQPYFSRRRPWVSWRQPVKKLWNRLQDARGIPCLHRYDEMQDHLLPADSHPLAIPCVLPNWDNTPRSGTRGVVMEGCSPAAFGQALDRALAMCGKRQASDNLLFIKSWNEWAEGNHLEPSREFGRGYLEALKARVKAG</sequence>
<dbReference type="RefSeq" id="WP_394510456.1">
    <property type="nucleotide sequence ID" value="NZ_JBIGHX010000002.1"/>
</dbReference>
<keyword evidence="2" id="KW-1185">Reference proteome</keyword>
<reference evidence="1 2" key="1">
    <citation type="submission" date="2024-08" db="EMBL/GenBank/DDBJ databases">
        <authorList>
            <person name="Lu H."/>
        </authorList>
    </citation>
    <scope>NUCLEOTIDE SEQUENCE [LARGE SCALE GENOMIC DNA]</scope>
    <source>
        <strain evidence="1 2">DXS20W</strain>
    </source>
</reference>
<gene>
    <name evidence="1" type="ORF">ACG04Q_08495</name>
</gene>
<evidence type="ECO:0000313" key="1">
    <source>
        <dbReference type="EMBL" id="MFG6461607.1"/>
    </source>
</evidence>